<dbReference type="SUPFAM" id="SSF52777">
    <property type="entry name" value="CoA-dependent acyltransferases"/>
    <property type="match status" value="2"/>
</dbReference>
<reference evidence="6" key="1">
    <citation type="journal article" date="2023" name="IMA Fungus">
        <title>Comparative genomic study of the Penicillium genus elucidates a diverse pangenome and 15 lateral gene transfer events.</title>
        <authorList>
            <person name="Petersen C."/>
            <person name="Sorensen T."/>
            <person name="Nielsen M.R."/>
            <person name="Sondergaard T.E."/>
            <person name="Sorensen J.L."/>
            <person name="Fitzpatrick D.A."/>
            <person name="Frisvad J.C."/>
            <person name="Nielsen K.L."/>
        </authorList>
    </citation>
    <scope>NUCLEOTIDE SEQUENCE</scope>
    <source>
        <strain evidence="6">IBT 12815</strain>
    </source>
</reference>
<dbReference type="CDD" id="cd19542">
    <property type="entry name" value="CT_NRPS-like"/>
    <property type="match status" value="1"/>
</dbReference>
<dbReference type="GO" id="GO:0005737">
    <property type="term" value="C:cytoplasm"/>
    <property type="evidence" value="ECO:0007669"/>
    <property type="project" value="TreeGrafter"/>
</dbReference>
<keyword evidence="3" id="KW-0436">Ligase</keyword>
<dbReference type="Pfam" id="PF00550">
    <property type="entry name" value="PP-binding"/>
    <property type="match status" value="1"/>
</dbReference>
<dbReference type="InterPro" id="IPR042099">
    <property type="entry name" value="ANL_N_sf"/>
</dbReference>
<comment type="caution">
    <text evidence="6">The sequence shown here is derived from an EMBL/GenBank/DDBJ whole genome shotgun (WGS) entry which is preliminary data.</text>
</comment>
<keyword evidence="7" id="KW-1185">Reference proteome</keyword>
<evidence type="ECO:0000256" key="1">
    <source>
        <dbReference type="ARBA" id="ARBA00022450"/>
    </source>
</evidence>
<dbReference type="GO" id="GO:0044550">
    <property type="term" value="P:secondary metabolite biosynthetic process"/>
    <property type="evidence" value="ECO:0007669"/>
    <property type="project" value="TreeGrafter"/>
</dbReference>
<dbReference type="Pfam" id="PF00668">
    <property type="entry name" value="Condensation"/>
    <property type="match status" value="1"/>
</dbReference>
<gene>
    <name evidence="6" type="ORF">N7537_005364</name>
</gene>
<evidence type="ECO:0000313" key="7">
    <source>
        <dbReference type="Proteomes" id="UP001213799"/>
    </source>
</evidence>
<dbReference type="CDD" id="cd05918">
    <property type="entry name" value="A_NRPS_SidN3_like"/>
    <property type="match status" value="1"/>
</dbReference>
<dbReference type="Gene3D" id="3.30.300.30">
    <property type="match status" value="1"/>
</dbReference>
<dbReference type="InterPro" id="IPR036736">
    <property type="entry name" value="ACP-like_sf"/>
</dbReference>
<dbReference type="GO" id="GO:0043041">
    <property type="term" value="P:amino acid activation for nonribosomal peptide biosynthetic process"/>
    <property type="evidence" value="ECO:0007669"/>
    <property type="project" value="TreeGrafter"/>
</dbReference>
<dbReference type="InterPro" id="IPR045851">
    <property type="entry name" value="AMP-bd_C_sf"/>
</dbReference>
<dbReference type="GO" id="GO:0031177">
    <property type="term" value="F:phosphopantetheine binding"/>
    <property type="evidence" value="ECO:0007669"/>
    <property type="project" value="TreeGrafter"/>
</dbReference>
<dbReference type="Gene3D" id="3.40.50.12780">
    <property type="entry name" value="N-terminal domain of ligase-like"/>
    <property type="match status" value="1"/>
</dbReference>
<evidence type="ECO:0000256" key="4">
    <source>
        <dbReference type="ARBA" id="ARBA00029454"/>
    </source>
</evidence>
<dbReference type="SUPFAM" id="SSF56801">
    <property type="entry name" value="Acetyl-CoA synthetase-like"/>
    <property type="match status" value="1"/>
</dbReference>
<keyword evidence="2" id="KW-0597">Phosphoprotein</keyword>
<evidence type="ECO:0000256" key="2">
    <source>
        <dbReference type="ARBA" id="ARBA00022553"/>
    </source>
</evidence>
<dbReference type="GO" id="GO:0016874">
    <property type="term" value="F:ligase activity"/>
    <property type="evidence" value="ECO:0007669"/>
    <property type="project" value="UniProtKB-KW"/>
</dbReference>
<dbReference type="InterPro" id="IPR001242">
    <property type="entry name" value="Condensation_dom"/>
</dbReference>
<keyword evidence="1" id="KW-0596">Phosphopantetheine</keyword>
<proteinExistence type="inferred from homology"/>
<dbReference type="AlphaFoldDB" id="A0AAD6H237"/>
<protein>
    <submittedName>
        <fullName evidence="6">Nonribosomal peptide synthase</fullName>
    </submittedName>
</protein>
<organism evidence="6 7">
    <name type="scientific">Penicillium hordei</name>
    <dbReference type="NCBI Taxonomy" id="40994"/>
    <lineage>
        <taxon>Eukaryota</taxon>
        <taxon>Fungi</taxon>
        <taxon>Dikarya</taxon>
        <taxon>Ascomycota</taxon>
        <taxon>Pezizomycotina</taxon>
        <taxon>Eurotiomycetes</taxon>
        <taxon>Eurotiomycetidae</taxon>
        <taxon>Eurotiales</taxon>
        <taxon>Aspergillaceae</taxon>
        <taxon>Penicillium</taxon>
    </lineage>
</organism>
<dbReference type="EMBL" id="JAQJAE010000003">
    <property type="protein sequence ID" value="KAJ5602408.1"/>
    <property type="molecule type" value="Genomic_DNA"/>
</dbReference>
<sequence length="1240" mass="136619">MIEPSISRETYSHHLQNAQFIGDFCNSQDITLSTFFTTVLSILLQSYTGNEAVALAAGDSFDTRSSNEYRQIIITPDTKLEDLYGQAKESTVLDIDSPPKYALWIAPRSKGSLLELPELLQQVELGLLVEVGSNHADMSMSLYCDGIASANNHAPSMLSTIMHLIEQIVKAPAQQAVRDVPFLSPADLKKVVEWNAQGQNHSHHQSITHLISQQCIQFPQHLAIDAWDGKLTYAQLDKLTTDIAIELRQLGVGTDCLIPVCIEKSVWAVVAEISVLKANGAFVPMDPSQPPSWWKSTVQETRAQLVIASAKQKPALLSAEIGIPVLVLSIEAFPIPPLAQQQNKIPPMAAIPPVDPEATAYILFTSGSTAKPKGCVMQHQALADIVRHNNALHISPTSRVLQFASYTFAVSVIEIYCTLTAGGTVCIPSSDDRMNNLADYIDKTRVNWALMTPSTSNSLIGPSVVPTLKTLFMAGEPMTQRHVDIWAKDLCLHQCYGLSEWSGICAVTPQIPPCADLQHVGLISTTPNLWLVDPHNDQRLSPIGAIGELLIEGPSITRGYLNNPEKTAAAIIESPCWLKRSSQKPRHLHSTRMYKTGDLVQYLPDGSIRYVGRKGTQAKIRGKRVELSEVEDAAGSRCSSSNINRVVAEAVVPAGGDETSVLALFLHYKKDAHGAQKQDSGAMFVRTDNLLSDATNLRAHLPQALPDHMVPTVYIELAYVPLTITGKIDRRVLRSSANKLTRLQLEFFSSCEVAVEMVPPVNPSEIILHGLFCSVLGIDADIFGIHQSFLRLGGDSIKAMRLVQASREHSLAFTVADVMRAETIANLVAIAQTSFTSGDDSSIENAEYADLDMQTLPGIGKIEEIYPCSPIQEGILLSQAQTPEYYQLRVIWLVKSRTKPYRVDAERLQEACNQLIELHPMLRTQLIEGTDLKGYAMQITLPKEAKPHVNILRCNSVDPKQMATIRPTTNSSPAQLDLPIFTIHKSGTGDVFVSLDVSHTLIDGLSISIIARDLEQLYDGVNLACMPRVIHSKYIAYVATQRRNLAQGALEFWSRYLHGFSPCLLSSSKGPEVQERQWNSLAIDLGDIGRYHQFSKDNGITLATVFKLAWSLVLRSFAVTTDVCFGYMTSARGLPLPNLEDAVGPFINMLVCRVQIDPKSTLRTALRQIQSDFIDSLTYQHVPLMDVRASLGLTHSDQIFNTSLTFPPDIETRRESSIEITQAALHDPTEFDVMVEKRIA</sequence>
<dbReference type="GeneID" id="81586663"/>
<dbReference type="Gene3D" id="3.30.559.30">
    <property type="entry name" value="Nonribosomal peptide synthetase, condensation domain"/>
    <property type="match status" value="1"/>
</dbReference>
<dbReference type="Pfam" id="PF00501">
    <property type="entry name" value="AMP-binding"/>
    <property type="match status" value="1"/>
</dbReference>
<dbReference type="Proteomes" id="UP001213799">
    <property type="component" value="Unassembled WGS sequence"/>
</dbReference>
<evidence type="ECO:0000259" key="5">
    <source>
        <dbReference type="PROSITE" id="PS50075"/>
    </source>
</evidence>
<dbReference type="PROSITE" id="PS50075">
    <property type="entry name" value="CARRIER"/>
    <property type="match status" value="1"/>
</dbReference>
<dbReference type="InterPro" id="IPR000873">
    <property type="entry name" value="AMP-dep_synth/lig_dom"/>
</dbReference>
<dbReference type="InterPro" id="IPR023213">
    <property type="entry name" value="CAT-like_dom_sf"/>
</dbReference>
<dbReference type="RefSeq" id="XP_056752206.1">
    <property type="nucleotide sequence ID" value="XM_056896421.1"/>
</dbReference>
<dbReference type="Gene3D" id="1.10.1200.10">
    <property type="entry name" value="ACP-like"/>
    <property type="match status" value="1"/>
</dbReference>
<dbReference type="InterPro" id="IPR009081">
    <property type="entry name" value="PP-bd_ACP"/>
</dbReference>
<accession>A0AAD6H237</accession>
<reference evidence="6" key="2">
    <citation type="submission" date="2023-01" db="EMBL/GenBank/DDBJ databases">
        <authorList>
            <person name="Petersen C."/>
        </authorList>
    </citation>
    <scope>NUCLEOTIDE SEQUENCE</scope>
    <source>
        <strain evidence="6">IBT 12815</strain>
    </source>
</reference>
<comment type="similarity">
    <text evidence="4">Belongs to the NRP synthetase family.</text>
</comment>
<name>A0AAD6H237_9EURO</name>
<dbReference type="PANTHER" id="PTHR45527">
    <property type="entry name" value="NONRIBOSOMAL PEPTIDE SYNTHETASE"/>
    <property type="match status" value="1"/>
</dbReference>
<feature type="domain" description="Carrier" evidence="5">
    <location>
        <begin position="759"/>
        <end position="835"/>
    </location>
</feature>
<dbReference type="Gene3D" id="3.30.559.10">
    <property type="entry name" value="Chloramphenicol acetyltransferase-like domain"/>
    <property type="match status" value="1"/>
</dbReference>
<dbReference type="SUPFAM" id="SSF47336">
    <property type="entry name" value="ACP-like"/>
    <property type="match status" value="1"/>
</dbReference>
<dbReference type="PANTHER" id="PTHR45527:SF16">
    <property type="entry name" value="NONRIBOSOMAL PEPTIDE SYNTHASE ATNA-RELATED"/>
    <property type="match status" value="1"/>
</dbReference>
<evidence type="ECO:0000256" key="3">
    <source>
        <dbReference type="ARBA" id="ARBA00022598"/>
    </source>
</evidence>
<evidence type="ECO:0000313" key="6">
    <source>
        <dbReference type="EMBL" id="KAJ5602408.1"/>
    </source>
</evidence>